<gene>
    <name evidence="1" type="ORF">ACFOHH_02980</name>
</gene>
<dbReference type="Proteomes" id="UP001595377">
    <property type="component" value="Unassembled WGS sequence"/>
</dbReference>
<reference evidence="2" key="1">
    <citation type="journal article" date="2019" name="Int. J. Syst. Evol. Microbiol.">
        <title>The Global Catalogue of Microorganisms (GCM) 10K type strain sequencing project: providing services to taxonomists for standard genome sequencing and annotation.</title>
        <authorList>
            <consortium name="The Broad Institute Genomics Platform"/>
            <consortium name="The Broad Institute Genome Sequencing Center for Infectious Disease"/>
            <person name="Wu L."/>
            <person name="Ma J."/>
        </authorList>
    </citation>
    <scope>NUCLEOTIDE SEQUENCE [LARGE SCALE GENOMIC DNA]</scope>
    <source>
        <strain evidence="2">KCTC 52677</strain>
    </source>
</reference>
<protein>
    <submittedName>
        <fullName evidence="1">Uncharacterized protein</fullName>
    </submittedName>
</protein>
<name>A0ABV7DC02_9HYPH</name>
<comment type="caution">
    <text evidence="1">The sequence shown here is derived from an EMBL/GenBank/DDBJ whole genome shotgun (WGS) entry which is preliminary data.</text>
</comment>
<keyword evidence="2" id="KW-1185">Reference proteome</keyword>
<organism evidence="1 2">
    <name type="scientific">Shinella pollutisoli</name>
    <dbReference type="NCBI Taxonomy" id="2250594"/>
    <lineage>
        <taxon>Bacteria</taxon>
        <taxon>Pseudomonadati</taxon>
        <taxon>Pseudomonadota</taxon>
        <taxon>Alphaproteobacteria</taxon>
        <taxon>Hyphomicrobiales</taxon>
        <taxon>Rhizobiaceae</taxon>
        <taxon>Shinella</taxon>
    </lineage>
</organism>
<sequence>MRFTFSHSHAFPGCRVAIEEAGAAEGTSVIEFGDGVVLIGEWHPDGDAIRLSVPAHRTVKGTDIAAQDWRLTRGGDGLWRARKIPDRPAGAEP</sequence>
<accession>A0ABV7DC02</accession>
<proteinExistence type="predicted"/>
<dbReference type="RefSeq" id="WP_257315834.1">
    <property type="nucleotide sequence ID" value="NZ_JANFDG010000015.1"/>
</dbReference>
<dbReference type="EMBL" id="JBHRSP010000003">
    <property type="protein sequence ID" value="MFC3072063.1"/>
    <property type="molecule type" value="Genomic_DNA"/>
</dbReference>
<evidence type="ECO:0000313" key="2">
    <source>
        <dbReference type="Proteomes" id="UP001595377"/>
    </source>
</evidence>
<evidence type="ECO:0000313" key="1">
    <source>
        <dbReference type="EMBL" id="MFC3072063.1"/>
    </source>
</evidence>